<feature type="domain" description="Kinesin motor" evidence="10">
    <location>
        <begin position="49"/>
        <end position="371"/>
    </location>
</feature>
<dbReference type="AlphaFoldDB" id="A0AAV9CUX0"/>
<dbReference type="GO" id="GO:0005874">
    <property type="term" value="C:microtubule"/>
    <property type="evidence" value="ECO:0007669"/>
    <property type="project" value="UniProtKB-KW"/>
</dbReference>
<feature type="region of interest" description="Disordered" evidence="9">
    <location>
        <begin position="460"/>
        <end position="495"/>
    </location>
</feature>
<sequence length="700" mass="78938">MMESDDKDVENDESLSRIKAEIATLNAKLNHFDLQRRQALNDLLDLKGNIRVFCRIRPILNNEYGHFGSVVSSDSTHVLLKFTESKRKYYALDRVFTPAASQDEVFSEIEPLIQSLLDGYNACIFAYGQTSTGKTFTMEGTSEWPGIVPRTLEELFKKAQTSQHKFLLEFSMLEIYMGILSDLLSPRNRKTTIRKIQSLSIRAGPDGGIEIENLRAIRVNDFHQVKQLYKLGSRRRSTASTNANTQSSRSHCLIRISLTCRDAPQRQRERNKLWMIDLGGSERLLKTQASGRRLEEGKAINLSLSSLGDVISALQSKKPHIPYRNSKLTQVLKDSLGADSKTLMVVHVSPKDEDLCETVCTLGFATRARSIHLAQEESMELRLKKEYAIVELLKIVKQLEDECQEIRSDIENLYENLKYLTNVDSKSFNIPEAPQYDAGDKKPHVKNVKATPVLNQPRFMSSTACSRQKTSSLSPSAIKKKVQDPPVKRKSSSVYADSLSSPVKGISQSGYGSECSMSKTSCSNWIYNEECQSEFSEDSSECDVKMVVFAEQKKLPSTPYLSDKGFNRFKDGRTEKTERKKGLNFNNCPCPRKKEQTAAQIQRTKKGVTNAVPERMNVNKKGHIEMSVPIKLHAFDSFNYNAVDENDLNNDFALNRVDPLSEQEINQISIEMGSLLVDETQSSGNIFLIEDSSGRQDSPI</sequence>
<dbReference type="InterPro" id="IPR027417">
    <property type="entry name" value="P-loop_NTPase"/>
</dbReference>
<dbReference type="PANTHER" id="PTHR47972:SF23">
    <property type="entry name" value="KINESIN MOTOR DOMAIN-CONTAINING PROTEIN"/>
    <property type="match status" value="1"/>
</dbReference>
<dbReference type="PRINTS" id="PR00380">
    <property type="entry name" value="KINESINHEAVY"/>
</dbReference>
<reference evidence="11" key="2">
    <citation type="submission" date="2023-06" db="EMBL/GenBank/DDBJ databases">
        <authorList>
            <person name="Ma L."/>
            <person name="Liu K.-W."/>
            <person name="Li Z."/>
            <person name="Hsiao Y.-Y."/>
            <person name="Qi Y."/>
            <person name="Fu T."/>
            <person name="Tang G."/>
            <person name="Zhang D."/>
            <person name="Sun W.-H."/>
            <person name="Liu D.-K."/>
            <person name="Li Y."/>
            <person name="Chen G.-Z."/>
            <person name="Liu X.-D."/>
            <person name="Liao X.-Y."/>
            <person name="Jiang Y.-T."/>
            <person name="Yu X."/>
            <person name="Hao Y."/>
            <person name="Huang J."/>
            <person name="Zhao X.-W."/>
            <person name="Ke S."/>
            <person name="Chen Y.-Y."/>
            <person name="Wu W.-L."/>
            <person name="Hsu J.-L."/>
            <person name="Lin Y.-F."/>
            <person name="Huang M.-D."/>
            <person name="Li C.-Y."/>
            <person name="Huang L."/>
            <person name="Wang Z.-W."/>
            <person name="Zhao X."/>
            <person name="Zhong W.-Y."/>
            <person name="Peng D.-H."/>
            <person name="Ahmad S."/>
            <person name="Lan S."/>
            <person name="Zhang J.-S."/>
            <person name="Tsai W.-C."/>
            <person name="Van De Peer Y."/>
            <person name="Liu Z.-J."/>
        </authorList>
    </citation>
    <scope>NUCLEOTIDE SEQUENCE</scope>
    <source>
        <strain evidence="11">CP</strain>
        <tissue evidence="11">Leaves</tissue>
    </source>
</reference>
<organism evidence="11 12">
    <name type="scientific">Acorus calamus</name>
    <name type="common">Sweet flag</name>
    <dbReference type="NCBI Taxonomy" id="4465"/>
    <lineage>
        <taxon>Eukaryota</taxon>
        <taxon>Viridiplantae</taxon>
        <taxon>Streptophyta</taxon>
        <taxon>Embryophyta</taxon>
        <taxon>Tracheophyta</taxon>
        <taxon>Spermatophyta</taxon>
        <taxon>Magnoliopsida</taxon>
        <taxon>Liliopsida</taxon>
        <taxon>Acoraceae</taxon>
        <taxon>Acorus</taxon>
    </lineage>
</organism>
<protein>
    <recommendedName>
        <fullName evidence="10">Kinesin motor domain-containing protein</fullName>
    </recommendedName>
</protein>
<dbReference type="GO" id="GO:0005524">
    <property type="term" value="F:ATP binding"/>
    <property type="evidence" value="ECO:0007669"/>
    <property type="project" value="UniProtKB-UniRule"/>
</dbReference>
<evidence type="ECO:0000256" key="3">
    <source>
        <dbReference type="ARBA" id="ARBA00022741"/>
    </source>
</evidence>
<comment type="caution">
    <text evidence="11">The sequence shown here is derived from an EMBL/GenBank/DDBJ whole genome shotgun (WGS) entry which is preliminary data.</text>
</comment>
<evidence type="ECO:0000256" key="9">
    <source>
        <dbReference type="SAM" id="MobiDB-lite"/>
    </source>
</evidence>
<evidence type="ECO:0000256" key="6">
    <source>
        <dbReference type="ARBA" id="ARBA00023175"/>
    </source>
</evidence>
<dbReference type="InterPro" id="IPR001752">
    <property type="entry name" value="Kinesin_motor_dom"/>
</dbReference>
<keyword evidence="6 7" id="KW-0505">Motor protein</keyword>
<dbReference type="GO" id="GO:0007018">
    <property type="term" value="P:microtubule-based movement"/>
    <property type="evidence" value="ECO:0007669"/>
    <property type="project" value="InterPro"/>
</dbReference>
<dbReference type="SMART" id="SM00129">
    <property type="entry name" value="KISc"/>
    <property type="match status" value="1"/>
</dbReference>
<evidence type="ECO:0000256" key="7">
    <source>
        <dbReference type="PROSITE-ProRule" id="PRU00283"/>
    </source>
</evidence>
<keyword evidence="3 7" id="KW-0547">Nucleotide-binding</keyword>
<comment type="similarity">
    <text evidence="1">Belongs to the TRAFAC class myosin-kinesin ATPase superfamily. Kinesin family. KIN-14 subfamily.</text>
</comment>
<keyword evidence="5 8" id="KW-0175">Coiled coil</keyword>
<dbReference type="Proteomes" id="UP001180020">
    <property type="component" value="Unassembled WGS sequence"/>
</dbReference>
<feature type="coiled-coil region" evidence="8">
    <location>
        <begin position="389"/>
        <end position="416"/>
    </location>
</feature>
<dbReference type="GO" id="GO:0003777">
    <property type="term" value="F:microtubule motor activity"/>
    <property type="evidence" value="ECO:0007669"/>
    <property type="project" value="InterPro"/>
</dbReference>
<dbReference type="FunFam" id="3.40.850.10:FF:000074">
    <property type="entry name" value="p-loop containing nucleoside triphosphate hydrolase superfamily protein"/>
    <property type="match status" value="1"/>
</dbReference>
<keyword evidence="12" id="KW-1185">Reference proteome</keyword>
<feature type="compositionally biased region" description="Polar residues" evidence="9">
    <location>
        <begin position="460"/>
        <end position="475"/>
    </location>
</feature>
<evidence type="ECO:0000256" key="2">
    <source>
        <dbReference type="ARBA" id="ARBA00022701"/>
    </source>
</evidence>
<dbReference type="Gene3D" id="3.40.850.10">
    <property type="entry name" value="Kinesin motor domain"/>
    <property type="match status" value="1"/>
</dbReference>
<name>A0AAV9CUX0_ACOCL</name>
<evidence type="ECO:0000259" key="10">
    <source>
        <dbReference type="PROSITE" id="PS50067"/>
    </source>
</evidence>
<feature type="binding site" evidence="7">
    <location>
        <begin position="128"/>
        <end position="135"/>
    </location>
    <ligand>
        <name>ATP</name>
        <dbReference type="ChEBI" id="CHEBI:30616"/>
    </ligand>
</feature>
<dbReference type="Pfam" id="PF00225">
    <property type="entry name" value="Kinesin"/>
    <property type="match status" value="1"/>
</dbReference>
<evidence type="ECO:0000256" key="5">
    <source>
        <dbReference type="ARBA" id="ARBA00023054"/>
    </source>
</evidence>
<dbReference type="InterPro" id="IPR036961">
    <property type="entry name" value="Kinesin_motor_dom_sf"/>
</dbReference>
<evidence type="ECO:0000256" key="1">
    <source>
        <dbReference type="ARBA" id="ARBA00010899"/>
    </source>
</evidence>
<dbReference type="EMBL" id="JAUJYO010000017">
    <property type="protein sequence ID" value="KAK1292464.1"/>
    <property type="molecule type" value="Genomic_DNA"/>
</dbReference>
<dbReference type="InterPro" id="IPR027640">
    <property type="entry name" value="Kinesin-like_fam"/>
</dbReference>
<keyword evidence="4 7" id="KW-0067">ATP-binding</keyword>
<evidence type="ECO:0000313" key="12">
    <source>
        <dbReference type="Proteomes" id="UP001180020"/>
    </source>
</evidence>
<reference evidence="11" key="1">
    <citation type="journal article" date="2023" name="Nat. Commun.">
        <title>Diploid and tetraploid genomes of Acorus and the evolution of monocots.</title>
        <authorList>
            <person name="Ma L."/>
            <person name="Liu K.W."/>
            <person name="Li Z."/>
            <person name="Hsiao Y.Y."/>
            <person name="Qi Y."/>
            <person name="Fu T."/>
            <person name="Tang G.D."/>
            <person name="Zhang D."/>
            <person name="Sun W.H."/>
            <person name="Liu D.K."/>
            <person name="Li Y."/>
            <person name="Chen G.Z."/>
            <person name="Liu X.D."/>
            <person name="Liao X.Y."/>
            <person name="Jiang Y.T."/>
            <person name="Yu X."/>
            <person name="Hao Y."/>
            <person name="Huang J."/>
            <person name="Zhao X.W."/>
            <person name="Ke S."/>
            <person name="Chen Y.Y."/>
            <person name="Wu W.L."/>
            <person name="Hsu J.L."/>
            <person name="Lin Y.F."/>
            <person name="Huang M.D."/>
            <person name="Li C.Y."/>
            <person name="Huang L."/>
            <person name="Wang Z.W."/>
            <person name="Zhao X."/>
            <person name="Zhong W.Y."/>
            <person name="Peng D.H."/>
            <person name="Ahmad S."/>
            <person name="Lan S."/>
            <person name="Zhang J.S."/>
            <person name="Tsai W.C."/>
            <person name="Van de Peer Y."/>
            <person name="Liu Z.J."/>
        </authorList>
    </citation>
    <scope>NUCLEOTIDE SEQUENCE</scope>
    <source>
        <strain evidence="11">CP</strain>
    </source>
</reference>
<proteinExistence type="inferred from homology"/>
<evidence type="ECO:0000256" key="4">
    <source>
        <dbReference type="ARBA" id="ARBA00022840"/>
    </source>
</evidence>
<dbReference type="PANTHER" id="PTHR47972">
    <property type="entry name" value="KINESIN-LIKE PROTEIN KLP-3"/>
    <property type="match status" value="1"/>
</dbReference>
<evidence type="ECO:0000256" key="8">
    <source>
        <dbReference type="SAM" id="Coils"/>
    </source>
</evidence>
<accession>A0AAV9CUX0</accession>
<dbReference type="GO" id="GO:0008017">
    <property type="term" value="F:microtubule binding"/>
    <property type="evidence" value="ECO:0007669"/>
    <property type="project" value="InterPro"/>
</dbReference>
<evidence type="ECO:0000313" key="11">
    <source>
        <dbReference type="EMBL" id="KAK1292464.1"/>
    </source>
</evidence>
<dbReference type="PROSITE" id="PS50067">
    <property type="entry name" value="KINESIN_MOTOR_2"/>
    <property type="match status" value="1"/>
</dbReference>
<keyword evidence="2" id="KW-0493">Microtubule</keyword>
<dbReference type="SUPFAM" id="SSF52540">
    <property type="entry name" value="P-loop containing nucleoside triphosphate hydrolases"/>
    <property type="match status" value="1"/>
</dbReference>
<gene>
    <name evidence="11" type="ORF">QJS10_CPB17g01519</name>
</gene>